<feature type="signal peptide" evidence="2">
    <location>
        <begin position="1"/>
        <end position="21"/>
    </location>
</feature>
<dbReference type="OrthoDB" id="5730733at2"/>
<accession>A0A160DUH5</accession>
<feature type="chain" id="PRO_5007813674" evidence="2">
    <location>
        <begin position="22"/>
        <end position="760"/>
    </location>
</feature>
<keyword evidence="2" id="KW-0732">Signal</keyword>
<evidence type="ECO:0000313" key="4">
    <source>
        <dbReference type="Proteomes" id="UP000076830"/>
    </source>
</evidence>
<dbReference type="STRING" id="1300342.I596_2109"/>
<reference evidence="3 4" key="1">
    <citation type="submission" date="2016-04" db="EMBL/GenBank/DDBJ databases">
        <title>Complete genome sequence of Dokdonella koreensis DS-123T.</title>
        <authorList>
            <person name="Kim J.F."/>
            <person name="Lee H."/>
            <person name="Kwak M.-J."/>
        </authorList>
    </citation>
    <scope>NUCLEOTIDE SEQUENCE [LARGE SCALE GENOMIC DNA]</scope>
    <source>
        <strain evidence="3 4">DS-123</strain>
    </source>
</reference>
<sequence length="760" mass="75490">MMTFHSKTLGLLLSGLALTLAGCGGGGGDGGGATSPPQNGTITLSATSTSLPLNPQMILTSPGNPYTASVMISFRNSAGTLTSPSGDATVTTSNPGVAAVSFPDDPETDDINEMTTRWVTFPLTLNNGSNTFFVTAGDTAGTTVVTVSAVDPLTSRTVTSTLTFTVVSGGGTMPANIEMVATPDRVYMENSGGNTNSMIRAAVTDGGGQFVANPSNADNLRFEIVGSDTGAGRLVAGAQSGRSVTTATVNGIANVSFQAGSFQGPVQIRATADRSDNNVSNGIADPLSVTTTVVVSDGKLYTLKVTSPLFASELPGIEINSLPVDGGVTPEPGDNGVVIPPNPDSTLSLRVAVLATDRQGNPVLPGTTLRFGAVDAPVGQFGTPNANRFLIAGNDGNPTEGGNTFVAPTGQFQTAGGGAGPGDALVVFGKAVQGNADLETAVTVSSVNSQTSLTVNPVFNLNNTTGSSVNNGPVLPYLVGRAMEGNVTGSATTNDVGVAVGKLTYTVRSVGNAVALWAQGNGTDTVTGGARLVTDAVTLTYPGVAPASISAFPNPIRGNVPQTVTVCLTDALGIPLRGFPVGFAFQGLQGTGSIDGVASNGLLARTTDADGCVDGNVVTSGLPVSTLSGNSGQIVFTGAGASTTIDIIVQLAALQASPNALAVNCVPYTAPVAIRAIDQGGAPIANVNVAGTCSTGITVAPGSLATGTDGVASFNVTVNAALTGDGQCTFTATGTTRSVIVPVRSATGGWSPPPGGCSAP</sequence>
<name>A0A160DUH5_9GAMM</name>
<dbReference type="EMBL" id="CP015249">
    <property type="protein sequence ID" value="ANB18128.1"/>
    <property type="molecule type" value="Genomic_DNA"/>
</dbReference>
<dbReference type="AlphaFoldDB" id="A0A160DUH5"/>
<proteinExistence type="predicted"/>
<protein>
    <submittedName>
        <fullName evidence="3">Ig domain protein group 1 domain protein</fullName>
    </submittedName>
</protein>
<dbReference type="PROSITE" id="PS51257">
    <property type="entry name" value="PROKAR_LIPOPROTEIN"/>
    <property type="match status" value="1"/>
</dbReference>
<feature type="region of interest" description="Disordered" evidence="1">
    <location>
        <begin position="28"/>
        <end position="47"/>
    </location>
</feature>
<dbReference type="Proteomes" id="UP000076830">
    <property type="component" value="Chromosome"/>
</dbReference>
<feature type="compositionally biased region" description="Polar residues" evidence="1">
    <location>
        <begin position="35"/>
        <end position="47"/>
    </location>
</feature>
<evidence type="ECO:0000313" key="3">
    <source>
        <dbReference type="EMBL" id="ANB18128.1"/>
    </source>
</evidence>
<dbReference type="KEGG" id="dko:I596_2109"/>
<keyword evidence="4" id="KW-1185">Reference proteome</keyword>
<gene>
    <name evidence="3" type="ORF">I596_2109</name>
</gene>
<evidence type="ECO:0000256" key="2">
    <source>
        <dbReference type="SAM" id="SignalP"/>
    </source>
</evidence>
<organism evidence="3 4">
    <name type="scientific">Dokdonella koreensis DS-123</name>
    <dbReference type="NCBI Taxonomy" id="1300342"/>
    <lineage>
        <taxon>Bacteria</taxon>
        <taxon>Pseudomonadati</taxon>
        <taxon>Pseudomonadota</taxon>
        <taxon>Gammaproteobacteria</taxon>
        <taxon>Lysobacterales</taxon>
        <taxon>Rhodanobacteraceae</taxon>
        <taxon>Dokdonella</taxon>
    </lineage>
</organism>
<evidence type="ECO:0000256" key="1">
    <source>
        <dbReference type="SAM" id="MobiDB-lite"/>
    </source>
</evidence>